<dbReference type="SMART" id="SM00347">
    <property type="entry name" value="HTH_MARR"/>
    <property type="match status" value="1"/>
</dbReference>
<name>A0A2S9Q2X9_9ACTN</name>
<gene>
    <name evidence="2" type="ORF">C6N75_00890</name>
</gene>
<feature type="domain" description="HTH marR-type" evidence="1">
    <location>
        <begin position="35"/>
        <end position="166"/>
    </location>
</feature>
<dbReference type="InterPro" id="IPR036388">
    <property type="entry name" value="WH-like_DNA-bd_sf"/>
</dbReference>
<comment type="caution">
    <text evidence="2">The sequence shown here is derived from an EMBL/GenBank/DDBJ whole genome shotgun (WGS) entry which is preliminary data.</text>
</comment>
<dbReference type="OrthoDB" id="5511415at2"/>
<keyword evidence="3" id="KW-1185">Reference proteome</keyword>
<dbReference type="SUPFAM" id="SSF46785">
    <property type="entry name" value="Winged helix' DNA-binding domain"/>
    <property type="match status" value="1"/>
</dbReference>
<dbReference type="InterPro" id="IPR039422">
    <property type="entry name" value="MarR/SlyA-like"/>
</dbReference>
<dbReference type="InterPro" id="IPR000835">
    <property type="entry name" value="HTH_MarR-typ"/>
</dbReference>
<dbReference type="PANTHER" id="PTHR33164:SF43">
    <property type="entry name" value="HTH-TYPE TRANSCRIPTIONAL REPRESSOR YETL"/>
    <property type="match status" value="1"/>
</dbReference>
<dbReference type="Gene3D" id="1.10.10.10">
    <property type="entry name" value="Winged helix-like DNA-binding domain superfamily/Winged helix DNA-binding domain"/>
    <property type="match status" value="1"/>
</dbReference>
<accession>A0A2S9Q2X9</accession>
<dbReference type="GO" id="GO:0003700">
    <property type="term" value="F:DNA-binding transcription factor activity"/>
    <property type="evidence" value="ECO:0007669"/>
    <property type="project" value="InterPro"/>
</dbReference>
<dbReference type="Pfam" id="PF12802">
    <property type="entry name" value="MarR_2"/>
    <property type="match status" value="1"/>
</dbReference>
<reference evidence="2 3" key="1">
    <citation type="submission" date="2018-03" db="EMBL/GenBank/DDBJ databases">
        <title>Novel Streptomyces sp. from soil.</title>
        <authorList>
            <person name="Tan G.Y.A."/>
            <person name="Lee Z.Y."/>
        </authorList>
    </citation>
    <scope>NUCLEOTIDE SEQUENCE [LARGE SCALE GENOMIC DNA]</scope>
    <source>
        <strain evidence="2 3">ST5x</strain>
    </source>
</reference>
<dbReference type="PANTHER" id="PTHR33164">
    <property type="entry name" value="TRANSCRIPTIONAL REGULATOR, MARR FAMILY"/>
    <property type="match status" value="1"/>
</dbReference>
<protein>
    <submittedName>
        <fullName evidence="2">MarR family transcriptional regulator</fullName>
    </submittedName>
</protein>
<evidence type="ECO:0000313" key="3">
    <source>
        <dbReference type="Proteomes" id="UP000239322"/>
    </source>
</evidence>
<organism evidence="2 3">
    <name type="scientific">Streptomyces solincola</name>
    <dbReference type="NCBI Taxonomy" id="2100817"/>
    <lineage>
        <taxon>Bacteria</taxon>
        <taxon>Bacillati</taxon>
        <taxon>Actinomycetota</taxon>
        <taxon>Actinomycetes</taxon>
        <taxon>Kitasatosporales</taxon>
        <taxon>Streptomycetaceae</taxon>
        <taxon>Streptomyces</taxon>
    </lineage>
</organism>
<dbReference type="PROSITE" id="PS50995">
    <property type="entry name" value="HTH_MARR_2"/>
    <property type="match status" value="1"/>
</dbReference>
<proteinExistence type="predicted"/>
<dbReference type="GO" id="GO:0006950">
    <property type="term" value="P:response to stress"/>
    <property type="evidence" value="ECO:0007669"/>
    <property type="project" value="TreeGrafter"/>
</dbReference>
<evidence type="ECO:0000313" key="2">
    <source>
        <dbReference type="EMBL" id="PRH81035.1"/>
    </source>
</evidence>
<evidence type="ECO:0000259" key="1">
    <source>
        <dbReference type="PROSITE" id="PS50995"/>
    </source>
</evidence>
<dbReference type="AlphaFoldDB" id="A0A2S9Q2X9"/>
<dbReference type="InterPro" id="IPR036390">
    <property type="entry name" value="WH_DNA-bd_sf"/>
</dbReference>
<dbReference type="Proteomes" id="UP000239322">
    <property type="component" value="Unassembled WGS sequence"/>
</dbReference>
<sequence length="178" mass="18941">MTIYFHLDNKLSKEPVVSDALPPEAGDAAGAPDAFALLVADVYEAAGALRRLGERTAATEGLTQARWQVLSAASEQPVTVPQAARRLGVTRQNVQRVANDLVEGGHAAFTGNPDHRGSPLLTLTPAGRTALERVTERAAARHRTLLETLPEADVTAARGLLRRLLAELDREERPAAGG</sequence>
<dbReference type="EMBL" id="PVLV01000011">
    <property type="protein sequence ID" value="PRH81035.1"/>
    <property type="molecule type" value="Genomic_DNA"/>
</dbReference>